<protein>
    <submittedName>
        <fullName evidence="1">Z-ring formation inhibitor MciZ</fullName>
    </submittedName>
</protein>
<keyword evidence="2" id="KW-1185">Reference proteome</keyword>
<gene>
    <name evidence="1" type="ORF">CGZ90_00315</name>
</gene>
<dbReference type="RefSeq" id="WP_094250347.1">
    <property type="nucleotide sequence ID" value="NZ_JBHLXL010000001.1"/>
</dbReference>
<organism evidence="1 2">
    <name type="scientific">Fictibacillus aquaticus</name>
    <dbReference type="NCBI Taxonomy" id="2021314"/>
    <lineage>
        <taxon>Bacteria</taxon>
        <taxon>Bacillati</taxon>
        <taxon>Bacillota</taxon>
        <taxon>Bacilli</taxon>
        <taxon>Bacillales</taxon>
        <taxon>Fictibacillaceae</taxon>
        <taxon>Fictibacillus</taxon>
    </lineage>
</organism>
<evidence type="ECO:0000313" key="2">
    <source>
        <dbReference type="Proteomes" id="UP000215059"/>
    </source>
</evidence>
<dbReference type="Proteomes" id="UP000215059">
    <property type="component" value="Unassembled WGS sequence"/>
</dbReference>
<dbReference type="OrthoDB" id="2990038at2"/>
<dbReference type="InterPro" id="IPR025177">
    <property type="entry name" value="MciZ"/>
</dbReference>
<evidence type="ECO:0000313" key="1">
    <source>
        <dbReference type="EMBL" id="OYD58384.1"/>
    </source>
</evidence>
<sequence length="52" mass="6056">MKVYIQPKGITLVGKSWQIKHMLKQYASRYHTVEEWISSSQPKSKPSLKVLP</sequence>
<reference evidence="1 2" key="1">
    <citation type="submission" date="2017-07" db="EMBL/GenBank/DDBJ databases">
        <title>Fictibacillus sp. nov. GDSW-R2A3 Genome sequencing and assembly.</title>
        <authorList>
            <person name="Mayilraj S."/>
        </authorList>
    </citation>
    <scope>NUCLEOTIDE SEQUENCE [LARGE SCALE GENOMIC DNA]</scope>
    <source>
        <strain evidence="1 2">GDSW-R2A3</strain>
    </source>
</reference>
<proteinExistence type="predicted"/>
<dbReference type="EMBL" id="NOII01000001">
    <property type="protein sequence ID" value="OYD58384.1"/>
    <property type="molecule type" value="Genomic_DNA"/>
</dbReference>
<dbReference type="Pfam" id="PF13072">
    <property type="entry name" value="MciZ"/>
    <property type="match status" value="1"/>
</dbReference>
<comment type="caution">
    <text evidence="1">The sequence shown here is derived from an EMBL/GenBank/DDBJ whole genome shotgun (WGS) entry which is preliminary data.</text>
</comment>
<dbReference type="AlphaFoldDB" id="A0A235FBJ3"/>
<accession>A0A235FBJ3</accession>
<name>A0A235FBJ3_9BACL</name>